<proteinExistence type="predicted"/>
<name>A0A3M7RIG4_BRAPC</name>
<accession>A0A3M7RIG4</accession>
<reference evidence="1 2" key="1">
    <citation type="journal article" date="2018" name="Sci. Rep.">
        <title>Genomic signatures of local adaptation to the degree of environmental predictability in rotifers.</title>
        <authorList>
            <person name="Franch-Gras L."/>
            <person name="Hahn C."/>
            <person name="Garcia-Roger E.M."/>
            <person name="Carmona M.J."/>
            <person name="Serra M."/>
            <person name="Gomez A."/>
        </authorList>
    </citation>
    <scope>NUCLEOTIDE SEQUENCE [LARGE SCALE GENOMIC DNA]</scope>
    <source>
        <strain evidence="1">HYR1</strain>
    </source>
</reference>
<evidence type="ECO:0000313" key="1">
    <source>
        <dbReference type="EMBL" id="RNA23180.1"/>
    </source>
</evidence>
<protein>
    <submittedName>
        <fullName evidence="1">Uncharacterized protein</fullName>
    </submittedName>
</protein>
<dbReference type="EMBL" id="REGN01003340">
    <property type="protein sequence ID" value="RNA23180.1"/>
    <property type="molecule type" value="Genomic_DNA"/>
</dbReference>
<sequence>MSLPILSIHGIKTLTLLLTTNSSVRLFLFFDHDLLPFFCCFFFIIANKNILSEQSFLNNLSPRSKFNSN</sequence>
<dbReference type="Proteomes" id="UP000276133">
    <property type="component" value="Unassembled WGS sequence"/>
</dbReference>
<gene>
    <name evidence="1" type="ORF">BpHYR1_037883</name>
</gene>
<organism evidence="1 2">
    <name type="scientific">Brachionus plicatilis</name>
    <name type="common">Marine rotifer</name>
    <name type="synonym">Brachionus muelleri</name>
    <dbReference type="NCBI Taxonomy" id="10195"/>
    <lineage>
        <taxon>Eukaryota</taxon>
        <taxon>Metazoa</taxon>
        <taxon>Spiralia</taxon>
        <taxon>Gnathifera</taxon>
        <taxon>Rotifera</taxon>
        <taxon>Eurotatoria</taxon>
        <taxon>Monogononta</taxon>
        <taxon>Pseudotrocha</taxon>
        <taxon>Ploima</taxon>
        <taxon>Brachionidae</taxon>
        <taxon>Brachionus</taxon>
    </lineage>
</organism>
<evidence type="ECO:0000313" key="2">
    <source>
        <dbReference type="Proteomes" id="UP000276133"/>
    </source>
</evidence>
<keyword evidence="2" id="KW-1185">Reference proteome</keyword>
<comment type="caution">
    <text evidence="1">The sequence shown here is derived from an EMBL/GenBank/DDBJ whole genome shotgun (WGS) entry which is preliminary data.</text>
</comment>
<dbReference type="AlphaFoldDB" id="A0A3M7RIG4"/>